<evidence type="ECO:0000313" key="1">
    <source>
        <dbReference type="EMBL" id="KAI1618862.1"/>
    </source>
</evidence>
<evidence type="ECO:0008006" key="3">
    <source>
        <dbReference type="Google" id="ProtNLM"/>
    </source>
</evidence>
<protein>
    <recommendedName>
        <fullName evidence="3">C2H2-type domain-containing protein</fullName>
    </recommendedName>
</protein>
<comment type="caution">
    <text evidence="1">The sequence shown here is derived from an EMBL/GenBank/DDBJ whole genome shotgun (WGS) entry which is preliminary data.</text>
</comment>
<organism evidence="1 2">
    <name type="scientific">Exophiala viscosa</name>
    <dbReference type="NCBI Taxonomy" id="2486360"/>
    <lineage>
        <taxon>Eukaryota</taxon>
        <taxon>Fungi</taxon>
        <taxon>Dikarya</taxon>
        <taxon>Ascomycota</taxon>
        <taxon>Pezizomycotina</taxon>
        <taxon>Eurotiomycetes</taxon>
        <taxon>Chaetothyriomycetidae</taxon>
        <taxon>Chaetothyriales</taxon>
        <taxon>Herpotrichiellaceae</taxon>
        <taxon>Exophiala</taxon>
    </lineage>
</organism>
<dbReference type="EMBL" id="MU404350">
    <property type="protein sequence ID" value="KAI1618862.1"/>
    <property type="molecule type" value="Genomic_DNA"/>
</dbReference>
<name>A0AAN6II21_9EURO</name>
<evidence type="ECO:0000313" key="2">
    <source>
        <dbReference type="Proteomes" id="UP001203852"/>
    </source>
</evidence>
<sequence length="350" mass="40607">MSALVLPNDLPPPPEPITVEQAIRDLLSLVSRIRQRLHALINYYIYPDLTPTAVSEYDPRLHILQDRLQALSRLSYQKLPYIIGKSDDITGYYLNQVAEQMQNSVRGIERIFTSHYNPDLEDPFRAIWEGLTYKKSQIAELGRRSPSNPRRLRAEDMRPNELGNFCNGALQISNGVDRGRISFVETRELTEDNRRKLRVSGGAFLAWQCPECSYRVRYHVTSSNTSNIHHTDEIRRHNGLAIQYRSKFLARSHLYLPPPGTTTTRVIDRRRRNSNVLIPPRFKYGCIFCFAFGYDLLHDRRAFTTPQALAEHIVLCHRRSTLPTMLLHLYAVAIDDKMDEPHKKWEVNIL</sequence>
<dbReference type="AlphaFoldDB" id="A0AAN6II21"/>
<dbReference type="Proteomes" id="UP001203852">
    <property type="component" value="Unassembled WGS sequence"/>
</dbReference>
<keyword evidence="2" id="KW-1185">Reference proteome</keyword>
<reference evidence="1" key="1">
    <citation type="journal article" date="2022" name="bioRxiv">
        <title>Deciphering the potential niche of two novel black yeast fungi from a biological soil crust based on their genomes, phenotypes, and melanin regulation.</title>
        <authorList>
            <consortium name="DOE Joint Genome Institute"/>
            <person name="Carr E.C."/>
            <person name="Barton Q."/>
            <person name="Grambo S."/>
            <person name="Sullivan M."/>
            <person name="Renfro C.M."/>
            <person name="Kuo A."/>
            <person name="Pangilinan J."/>
            <person name="Lipzen A."/>
            <person name="Keymanesh K."/>
            <person name="Savage E."/>
            <person name="Barry K."/>
            <person name="Grigoriev I.V."/>
            <person name="Riekhof W.R."/>
            <person name="Harris S.S."/>
        </authorList>
    </citation>
    <scope>NUCLEOTIDE SEQUENCE</scope>
    <source>
        <strain evidence="1">JF 03-4F</strain>
    </source>
</reference>
<gene>
    <name evidence="1" type="ORF">EDD36DRAFT_44168</name>
</gene>
<proteinExistence type="predicted"/>
<accession>A0AAN6II21</accession>